<dbReference type="GO" id="GO:0009307">
    <property type="term" value="P:DNA restriction-modification system"/>
    <property type="evidence" value="ECO:0007669"/>
    <property type="project" value="InterPro"/>
</dbReference>
<feature type="region of interest" description="Disordered" evidence="1">
    <location>
        <begin position="122"/>
        <end position="145"/>
    </location>
</feature>
<name>A0A7W7VUG8_KITKI</name>
<dbReference type="RefSeq" id="WP_184935346.1">
    <property type="nucleotide sequence ID" value="NZ_JACHJV010000001.1"/>
</dbReference>
<dbReference type="Pfam" id="PF04471">
    <property type="entry name" value="Mrr_cat"/>
    <property type="match status" value="1"/>
</dbReference>
<accession>A0A7W7VUG8</accession>
<keyword evidence="4" id="KW-1185">Reference proteome</keyword>
<feature type="domain" description="Restriction endonuclease type IV Mrr" evidence="2">
    <location>
        <begin position="432"/>
        <end position="544"/>
    </location>
</feature>
<dbReference type="GO" id="GO:0003677">
    <property type="term" value="F:DNA binding"/>
    <property type="evidence" value="ECO:0007669"/>
    <property type="project" value="InterPro"/>
</dbReference>
<evidence type="ECO:0000313" key="3">
    <source>
        <dbReference type="EMBL" id="MBB4923311.1"/>
    </source>
</evidence>
<sequence>MQDSTKRQSGADGAFGLRTGFLASVFGGSTGGPDEAVPQQFQSGGGGSGGGYGVGPVGGPAGLPGEDGGGSGAEGTDPAVAAHGRAAELTHHRTATVRAEQQRLTELLARLALPVSAMDFESQRRSYEPRPYLDGGPAESTEREPRWADFAPPEPAADPEATVARRLLDSGYQRELAQARLAHQRALRRWRAERATATDPAKDASRLAHEQAEQARARAVQEYNDSLEECQRAYREAEPAAVESLLERALAAAEAAVPELPATCRAVFRPLTRTALLDLELPPLGLVPSLDGYRLTAEGEVSPVPRAPADRAADYLRLVSRLALRALQAADAVDTDGILAGVVLNGWLREPTSTCLLTVDADRDALARTRLVVEAELVEEEGEPGVYAAAEQDEALVRLRELGAAVSPDPYARAAVQPCATAGAAVPAVGDLSPREFVVLVREVLTRGGLRDWSVRLRGRSGLVATGTGAPDSALPGRWVVCASRRPGEVGVGEVRTLAEAVAEESAGHGLWLSTGGFSEAALDLIDTPEYRQIHLANGAGFRALAETHLGLPLTIGTVI</sequence>
<evidence type="ECO:0000259" key="2">
    <source>
        <dbReference type="Pfam" id="PF04471"/>
    </source>
</evidence>
<protein>
    <submittedName>
        <fullName evidence="3">Restriction system protein</fullName>
    </submittedName>
</protein>
<comment type="caution">
    <text evidence="3">The sequence shown here is derived from an EMBL/GenBank/DDBJ whole genome shotgun (WGS) entry which is preliminary data.</text>
</comment>
<gene>
    <name evidence="3" type="ORF">FHR34_002304</name>
</gene>
<proteinExistence type="predicted"/>
<dbReference type="InterPro" id="IPR007560">
    <property type="entry name" value="Restrct_endonuc_IV_Mrr"/>
</dbReference>
<feature type="compositionally biased region" description="Gly residues" evidence="1">
    <location>
        <begin position="43"/>
        <end position="73"/>
    </location>
</feature>
<dbReference type="AlphaFoldDB" id="A0A7W7VUG8"/>
<organism evidence="3 4">
    <name type="scientific">Kitasatospora kifunensis</name>
    <name type="common">Streptomyces kifunensis</name>
    <dbReference type="NCBI Taxonomy" id="58351"/>
    <lineage>
        <taxon>Bacteria</taxon>
        <taxon>Bacillati</taxon>
        <taxon>Actinomycetota</taxon>
        <taxon>Actinomycetes</taxon>
        <taxon>Kitasatosporales</taxon>
        <taxon>Streptomycetaceae</taxon>
        <taxon>Kitasatospora</taxon>
    </lineage>
</organism>
<feature type="region of interest" description="Disordered" evidence="1">
    <location>
        <begin position="26"/>
        <end position="78"/>
    </location>
</feature>
<dbReference type="GO" id="GO:0004519">
    <property type="term" value="F:endonuclease activity"/>
    <property type="evidence" value="ECO:0007669"/>
    <property type="project" value="InterPro"/>
</dbReference>
<dbReference type="EMBL" id="JACHJV010000001">
    <property type="protein sequence ID" value="MBB4923311.1"/>
    <property type="molecule type" value="Genomic_DNA"/>
</dbReference>
<dbReference type="Proteomes" id="UP000540506">
    <property type="component" value="Unassembled WGS sequence"/>
</dbReference>
<reference evidence="3 4" key="1">
    <citation type="submission" date="2020-08" db="EMBL/GenBank/DDBJ databases">
        <title>Sequencing the genomes of 1000 actinobacteria strains.</title>
        <authorList>
            <person name="Klenk H.-P."/>
        </authorList>
    </citation>
    <scope>NUCLEOTIDE SEQUENCE [LARGE SCALE GENOMIC DNA]</scope>
    <source>
        <strain evidence="3 4">DSM 41654</strain>
    </source>
</reference>
<evidence type="ECO:0000256" key="1">
    <source>
        <dbReference type="SAM" id="MobiDB-lite"/>
    </source>
</evidence>
<evidence type="ECO:0000313" key="4">
    <source>
        <dbReference type="Proteomes" id="UP000540506"/>
    </source>
</evidence>